<dbReference type="KEGG" id="sfm:108925558"/>
<evidence type="ECO:0000259" key="15">
    <source>
        <dbReference type="PROSITE" id="PS50189"/>
    </source>
</evidence>
<dbReference type="InterPro" id="IPR008993">
    <property type="entry name" value="TIMP-like_OB-fold"/>
</dbReference>
<dbReference type="CDD" id="cd03585">
    <property type="entry name" value="NTR_TIMP"/>
    <property type="match status" value="1"/>
</dbReference>
<evidence type="ECO:0000256" key="3">
    <source>
        <dbReference type="ARBA" id="ARBA00013515"/>
    </source>
</evidence>
<organism evidence="16 17">
    <name type="scientific">Scleropages formosus</name>
    <name type="common">Asian bonytongue</name>
    <name type="synonym">Osteoglossum formosum</name>
    <dbReference type="NCBI Taxonomy" id="113540"/>
    <lineage>
        <taxon>Eukaryota</taxon>
        <taxon>Metazoa</taxon>
        <taxon>Chordata</taxon>
        <taxon>Craniata</taxon>
        <taxon>Vertebrata</taxon>
        <taxon>Euteleostomi</taxon>
        <taxon>Actinopterygii</taxon>
        <taxon>Neopterygii</taxon>
        <taxon>Teleostei</taxon>
        <taxon>Osteoglossocephala</taxon>
        <taxon>Osteoglossomorpha</taxon>
        <taxon>Osteoglossiformes</taxon>
        <taxon>Osteoglossidae</taxon>
        <taxon>Scleropages</taxon>
    </lineage>
</organism>
<evidence type="ECO:0000256" key="12">
    <source>
        <dbReference type="PIRSR" id="PIRSR601820-1"/>
    </source>
</evidence>
<evidence type="ECO:0000256" key="5">
    <source>
        <dbReference type="ARBA" id="ARBA00022608"/>
    </source>
</evidence>
<comment type="similarity">
    <text evidence="2">Belongs to the protease inhibitor I35 (TIMP) family.</text>
</comment>
<evidence type="ECO:0000256" key="10">
    <source>
        <dbReference type="ARBA" id="ARBA00023215"/>
    </source>
</evidence>
<evidence type="ECO:0000256" key="11">
    <source>
        <dbReference type="ARBA" id="ARBA00030105"/>
    </source>
</evidence>
<feature type="chain" id="PRO_5034399042" description="Metalloproteinase inhibitor 4" evidence="14">
    <location>
        <begin position="27"/>
        <end position="221"/>
    </location>
</feature>
<dbReference type="SMART" id="SM00206">
    <property type="entry name" value="NTR"/>
    <property type="match status" value="1"/>
</dbReference>
<dbReference type="InterPro" id="IPR001134">
    <property type="entry name" value="Netrin_domain"/>
</dbReference>
<dbReference type="PROSITE" id="PS00288">
    <property type="entry name" value="TIMP"/>
    <property type="match status" value="1"/>
</dbReference>
<comment type="subcellular location">
    <subcellularLocation>
        <location evidence="1">Secreted</location>
    </subcellularLocation>
</comment>
<feature type="disulfide bond" evidence="13">
    <location>
        <begin position="173"/>
        <end position="194"/>
    </location>
</feature>
<dbReference type="PANTHER" id="PTHR11844">
    <property type="entry name" value="METALLOPROTEASE INHIBITOR"/>
    <property type="match status" value="1"/>
</dbReference>
<sequence>MAASALGCAALALLLLALGRLELAEGCSCNPTHPQEQFCSSDVVIRAKIIGEKVVSPSNNSSPHMKMIQYEVKLMKMFKGFEKVRDIQYIYTPFYSSLCGIKLNSKNKVQYLIFANILSDGKISVELCNLVEPWKHLTMSQKKNLNYRYHMGCSCKISTCHTLPCTTSLEKECLWTDWLLDDNLTGDQARNFACMKRNDGSCSWYRGAPLLGKNFLDLNDP</sequence>
<dbReference type="InterPro" id="IPR001820">
    <property type="entry name" value="TIMP"/>
</dbReference>
<dbReference type="GO" id="GO:0046872">
    <property type="term" value="F:metal ion binding"/>
    <property type="evidence" value="ECO:0007669"/>
    <property type="project" value="UniProtKB-KW"/>
</dbReference>
<reference evidence="16 17" key="1">
    <citation type="submission" date="2019-04" db="EMBL/GenBank/DDBJ databases">
        <authorList>
            <consortium name="Wellcome Sanger Institute Data Sharing"/>
        </authorList>
    </citation>
    <scope>NUCLEOTIDE SEQUENCE [LARGE SCALE GENOMIC DNA]</scope>
</reference>
<dbReference type="InterPro" id="IPR030490">
    <property type="entry name" value="TIMP_CS"/>
</dbReference>
<reference evidence="16" key="2">
    <citation type="submission" date="2025-08" db="UniProtKB">
        <authorList>
            <consortium name="Ensembl"/>
        </authorList>
    </citation>
    <scope>IDENTIFICATION</scope>
</reference>
<dbReference type="Pfam" id="PF00965">
    <property type="entry name" value="TIMP"/>
    <property type="match status" value="1"/>
</dbReference>
<keyword evidence="10" id="KW-0481">Metalloenzyme inhibitor</keyword>
<feature type="disulfide bond" evidence="13">
    <location>
        <begin position="29"/>
        <end position="128"/>
    </location>
</feature>
<dbReference type="InterPro" id="IPR027465">
    <property type="entry name" value="TIMP_C"/>
</dbReference>
<evidence type="ECO:0000256" key="8">
    <source>
        <dbReference type="ARBA" id="ARBA00022833"/>
    </source>
</evidence>
<feature type="disulfide bond" evidence="13">
    <location>
        <begin position="160"/>
        <end position="165"/>
    </location>
</feature>
<dbReference type="FunFam" id="3.90.370.10:FF:000001">
    <property type="entry name" value="Metalloproteinase inhibitor 3"/>
    <property type="match status" value="1"/>
</dbReference>
<evidence type="ECO:0000313" key="16">
    <source>
        <dbReference type="Ensembl" id="ENSSFOP00015039949.1"/>
    </source>
</evidence>
<dbReference type="SUPFAM" id="SSF50242">
    <property type="entry name" value="TIMP-like"/>
    <property type="match status" value="1"/>
</dbReference>
<evidence type="ECO:0000256" key="7">
    <source>
        <dbReference type="ARBA" id="ARBA00022723"/>
    </source>
</evidence>
<keyword evidence="7 12" id="KW-0479">Metal-binding</keyword>
<evidence type="ECO:0000256" key="1">
    <source>
        <dbReference type="ARBA" id="ARBA00004613"/>
    </source>
</evidence>
<keyword evidence="4" id="KW-0964">Secreted</keyword>
<dbReference type="OrthoDB" id="6041373at2759"/>
<evidence type="ECO:0000256" key="4">
    <source>
        <dbReference type="ARBA" id="ARBA00022525"/>
    </source>
</evidence>
<dbReference type="GO" id="GO:0005615">
    <property type="term" value="C:extracellular space"/>
    <property type="evidence" value="ECO:0007669"/>
    <property type="project" value="TreeGrafter"/>
</dbReference>
<dbReference type="GO" id="GO:0051045">
    <property type="term" value="P:negative regulation of membrane protein ectodomain proteolysis"/>
    <property type="evidence" value="ECO:0007669"/>
    <property type="project" value="TreeGrafter"/>
</dbReference>
<keyword evidence="8 12" id="KW-0862">Zinc</keyword>
<accession>A0A8C9ST40</accession>
<feature type="signal peptide" evidence="14">
    <location>
        <begin position="1"/>
        <end position="26"/>
    </location>
</feature>
<feature type="disulfide bond" evidence="13">
    <location>
        <begin position="155"/>
        <end position="202"/>
    </location>
</feature>
<feature type="binding site" evidence="12">
    <location>
        <position position="27"/>
    </location>
    <ligand>
        <name>Zn(2+)</name>
        <dbReference type="ChEBI" id="CHEBI:29105"/>
        <note>ligand shared with metalloproteinase partner</note>
    </ligand>
</feature>
<keyword evidence="9 13" id="KW-1015">Disulfide bond</keyword>
<keyword evidence="5" id="KW-0483">Metalloprotease inhibitor</keyword>
<dbReference type="Gene3D" id="2.40.50.120">
    <property type="match status" value="1"/>
</dbReference>
<keyword evidence="14" id="KW-0732">Signal</keyword>
<dbReference type="AlphaFoldDB" id="A0A8C9ST40"/>
<dbReference type="GeneTree" id="ENSGT00940000159798"/>
<dbReference type="PROSITE" id="PS50189">
    <property type="entry name" value="NTR"/>
    <property type="match status" value="1"/>
</dbReference>
<dbReference type="GO" id="GO:0034097">
    <property type="term" value="P:response to cytokine"/>
    <property type="evidence" value="ECO:0007669"/>
    <property type="project" value="TreeGrafter"/>
</dbReference>
<evidence type="ECO:0000256" key="2">
    <source>
        <dbReference type="ARBA" id="ARBA00011027"/>
    </source>
</evidence>
<dbReference type="PANTHER" id="PTHR11844:SF26">
    <property type="entry name" value="METALLOPROTEINASE INHIBITOR 4"/>
    <property type="match status" value="1"/>
</dbReference>
<dbReference type="Ensembl" id="ENSSFOT00015052003.1">
    <property type="protein sequence ID" value="ENSSFOP00015039949.1"/>
    <property type="gene ID" value="ENSSFOG00015029944.1"/>
</dbReference>
<name>A0A8C9ST40_SCLFO</name>
<evidence type="ECO:0000256" key="6">
    <source>
        <dbReference type="ARBA" id="ARBA00022690"/>
    </source>
</evidence>
<feature type="disulfide bond" evidence="13">
    <location>
        <begin position="27"/>
        <end position="99"/>
    </location>
</feature>
<feature type="disulfide bond" evidence="13">
    <location>
        <begin position="39"/>
        <end position="153"/>
    </location>
</feature>
<keyword evidence="6" id="KW-0646">Protease inhibitor</keyword>
<evidence type="ECO:0000256" key="13">
    <source>
        <dbReference type="PIRSR" id="PIRSR601820-3"/>
    </source>
</evidence>
<evidence type="ECO:0000313" key="17">
    <source>
        <dbReference type="Proteomes" id="UP000694397"/>
    </source>
</evidence>
<dbReference type="Gene3D" id="3.90.370.10">
    <property type="entry name" value="Tissue inhibitor of metalloproteinase-1. Chain B, domain 1"/>
    <property type="match status" value="1"/>
</dbReference>
<reference evidence="16" key="3">
    <citation type="submission" date="2025-09" db="UniProtKB">
        <authorList>
            <consortium name="Ensembl"/>
        </authorList>
    </citation>
    <scope>IDENTIFICATION</scope>
</reference>
<protein>
    <recommendedName>
        <fullName evidence="3">Metalloproteinase inhibitor 4</fullName>
    </recommendedName>
    <alternativeName>
        <fullName evidence="11">Tissue inhibitor of metalloproteinases 4</fullName>
    </alternativeName>
</protein>
<evidence type="ECO:0000256" key="14">
    <source>
        <dbReference type="SAM" id="SignalP"/>
    </source>
</evidence>
<feature type="domain" description="NTR" evidence="15">
    <location>
        <begin position="27"/>
        <end position="153"/>
    </location>
</feature>
<dbReference type="GO" id="GO:0009725">
    <property type="term" value="P:response to hormone"/>
    <property type="evidence" value="ECO:0007669"/>
    <property type="project" value="TreeGrafter"/>
</dbReference>
<keyword evidence="17" id="KW-1185">Reference proteome</keyword>
<dbReference type="GO" id="GO:0031012">
    <property type="term" value="C:extracellular matrix"/>
    <property type="evidence" value="ECO:0007669"/>
    <property type="project" value="TreeGrafter"/>
</dbReference>
<dbReference type="GO" id="GO:0002020">
    <property type="term" value="F:protease binding"/>
    <property type="evidence" value="ECO:0007669"/>
    <property type="project" value="TreeGrafter"/>
</dbReference>
<evidence type="ECO:0000256" key="9">
    <source>
        <dbReference type="ARBA" id="ARBA00023157"/>
    </source>
</evidence>
<gene>
    <name evidence="16" type="primary">TIMP4</name>
</gene>
<dbReference type="GO" id="GO:0008191">
    <property type="term" value="F:metalloendopeptidase inhibitor activity"/>
    <property type="evidence" value="ECO:0007669"/>
    <property type="project" value="InterPro"/>
</dbReference>
<proteinExistence type="inferred from homology"/>
<dbReference type="Proteomes" id="UP000694397">
    <property type="component" value="Chromosome 1"/>
</dbReference>